<dbReference type="STRING" id="796604.A0A2X0N1B9"/>
<proteinExistence type="predicted"/>
<sequence length="105" mass="11949">MGRRGFDRRFPRALDRSWCGPAVLVPLVSTDKSGQGKTLLANCLVFCPEWITGNKNLHTSNWLHFCWVFIPLWIMHDSYGYIVHSLRDPAGYAAELTRGMRPSPS</sequence>
<dbReference type="Proteomes" id="UP000249464">
    <property type="component" value="Unassembled WGS sequence"/>
</dbReference>
<evidence type="ECO:0000313" key="1">
    <source>
        <dbReference type="EMBL" id="SGY89634.1"/>
    </source>
</evidence>
<dbReference type="EMBL" id="FQNC01000060">
    <property type="protein sequence ID" value="SGY89634.1"/>
    <property type="molecule type" value="Genomic_DNA"/>
</dbReference>
<keyword evidence="2" id="KW-1185">Reference proteome</keyword>
<gene>
    <name evidence="1" type="primary">BQ5605_C039g11760</name>
    <name evidence="1" type="ORF">BQ5605_C039G11760</name>
</gene>
<accession>A0A2X0N1B9</accession>
<evidence type="ECO:0000313" key="2">
    <source>
        <dbReference type="Proteomes" id="UP000249464"/>
    </source>
</evidence>
<dbReference type="AlphaFoldDB" id="A0A2X0N1B9"/>
<name>A0A2X0N1B9_9BASI</name>
<reference evidence="1 2" key="1">
    <citation type="submission" date="2016-11" db="EMBL/GenBank/DDBJ databases">
        <authorList>
            <person name="Jaros S."/>
            <person name="Januszkiewicz K."/>
            <person name="Wedrychowicz H."/>
        </authorList>
    </citation>
    <scope>NUCLEOTIDE SEQUENCE [LARGE SCALE GENOMIC DNA]</scope>
</reference>
<protein>
    <submittedName>
        <fullName evidence="1">BQ5605_C039g11760 protein</fullName>
    </submittedName>
</protein>
<organism evidence="1 2">
    <name type="scientific">Microbotryum silenes-dioicae</name>
    <dbReference type="NCBI Taxonomy" id="796604"/>
    <lineage>
        <taxon>Eukaryota</taxon>
        <taxon>Fungi</taxon>
        <taxon>Dikarya</taxon>
        <taxon>Basidiomycota</taxon>
        <taxon>Pucciniomycotina</taxon>
        <taxon>Microbotryomycetes</taxon>
        <taxon>Microbotryales</taxon>
        <taxon>Microbotryaceae</taxon>
        <taxon>Microbotryum</taxon>
    </lineage>
</organism>